<keyword evidence="6" id="KW-0378">Hydrolase</keyword>
<dbReference type="PANTHER" id="PTHR31316:SF0">
    <property type="entry name" value="SECRETED BETA-GLUCOSIDASE SIM1-RELATED"/>
    <property type="match status" value="1"/>
</dbReference>
<evidence type="ECO:0000256" key="8">
    <source>
        <dbReference type="ARBA" id="ARBA00023295"/>
    </source>
</evidence>
<evidence type="ECO:0000256" key="4">
    <source>
        <dbReference type="ARBA" id="ARBA00022525"/>
    </source>
</evidence>
<evidence type="ECO:0000256" key="1">
    <source>
        <dbReference type="ARBA" id="ARBA00004191"/>
    </source>
</evidence>
<name>A0ABP0E5N9_9ASCO</name>
<dbReference type="InterPro" id="IPR051526">
    <property type="entry name" value="Beta-Glucosidase_SUN"/>
</dbReference>
<evidence type="ECO:0000256" key="10">
    <source>
        <dbReference type="ARBA" id="ARBA00023326"/>
    </source>
</evidence>
<dbReference type="EMBL" id="OZ004253">
    <property type="protein sequence ID" value="CAK7892790.1"/>
    <property type="molecule type" value="Genomic_DNA"/>
</dbReference>
<sequence>MRSSIITLLALAATALAVPLEQQQHQHKHQHQKRDVYTQIVYVDGDGKVTTPAGASPTTTPTATASPTTLTTKTTSAPQSSAAQSSGSSSSGGSGGISGDLSAFSDPSVEFEDGVHDCGSLPTGQGVIAVDWLSNLNGGFTSIMNLNGDTSTDCTDGFYCSYACQAGMSKTQWPSNQPASGISVGGLLCKNGKLYRSNQDSKYLCSWGKETAAFVSKIEKDVAICRTDYPGSENMNVPTLLKAGGTSPASVVDSDNYFTWKGGRTSTQYYVNNAGVSIEDGCIWGTDGSGVGNWAPVVLGAGVTGGKTYLSLIPNPNNKDAPNYSIKIEGADGSDVNGACKYENGQYVGGNGSDGCTVTVSSGKANFIFY</sequence>
<organism evidence="13 14">
    <name type="scientific">[Candida] anglica</name>
    <dbReference type="NCBI Taxonomy" id="148631"/>
    <lineage>
        <taxon>Eukaryota</taxon>
        <taxon>Fungi</taxon>
        <taxon>Dikarya</taxon>
        <taxon>Ascomycota</taxon>
        <taxon>Saccharomycotina</taxon>
        <taxon>Pichiomycetes</taxon>
        <taxon>Debaryomycetaceae</taxon>
        <taxon>Kurtzmaniella</taxon>
    </lineage>
</organism>
<keyword evidence="8" id="KW-0326">Glycosidase</keyword>
<evidence type="ECO:0000256" key="5">
    <source>
        <dbReference type="ARBA" id="ARBA00022729"/>
    </source>
</evidence>
<accession>A0ABP0E5N9</accession>
<feature type="chain" id="PRO_5045082165" evidence="12">
    <location>
        <begin position="18"/>
        <end position="370"/>
    </location>
</feature>
<evidence type="ECO:0000256" key="2">
    <source>
        <dbReference type="ARBA" id="ARBA00010579"/>
    </source>
</evidence>
<gene>
    <name evidence="13" type="primary">SIM1</name>
    <name evidence="13" type="ORF">CAAN4_A04478</name>
</gene>
<evidence type="ECO:0000256" key="6">
    <source>
        <dbReference type="ARBA" id="ARBA00022801"/>
    </source>
</evidence>
<proteinExistence type="inferred from homology"/>
<evidence type="ECO:0000256" key="12">
    <source>
        <dbReference type="SAM" id="SignalP"/>
    </source>
</evidence>
<keyword evidence="3" id="KW-0134">Cell wall</keyword>
<dbReference type="Proteomes" id="UP001497600">
    <property type="component" value="Chromosome A"/>
</dbReference>
<keyword evidence="14" id="KW-1185">Reference proteome</keyword>
<evidence type="ECO:0000256" key="7">
    <source>
        <dbReference type="ARBA" id="ARBA00023277"/>
    </source>
</evidence>
<evidence type="ECO:0000256" key="11">
    <source>
        <dbReference type="SAM" id="MobiDB-lite"/>
    </source>
</evidence>
<dbReference type="Pfam" id="PF03856">
    <property type="entry name" value="SUN"/>
    <property type="match status" value="1"/>
</dbReference>
<reference evidence="13 14" key="1">
    <citation type="submission" date="2024-01" db="EMBL/GenBank/DDBJ databases">
        <authorList>
            <consortium name="Genoscope - CEA"/>
            <person name="William W."/>
        </authorList>
    </citation>
    <scope>NUCLEOTIDE SEQUENCE [LARGE SCALE GENOMIC DNA]</scope>
    <source>
        <strain evidence="13 14">29B2s-10</strain>
    </source>
</reference>
<keyword evidence="10" id="KW-0624">Polysaccharide degradation</keyword>
<evidence type="ECO:0000313" key="14">
    <source>
        <dbReference type="Proteomes" id="UP001497600"/>
    </source>
</evidence>
<evidence type="ECO:0000256" key="3">
    <source>
        <dbReference type="ARBA" id="ARBA00022512"/>
    </source>
</evidence>
<feature type="region of interest" description="Disordered" evidence="11">
    <location>
        <begin position="48"/>
        <end position="103"/>
    </location>
</feature>
<protein>
    <submittedName>
        <fullName evidence="13">Secreted beta-glucosidase Sim1p</fullName>
    </submittedName>
</protein>
<keyword evidence="9" id="KW-0961">Cell wall biogenesis/degradation</keyword>
<keyword evidence="7" id="KW-0119">Carbohydrate metabolism</keyword>
<keyword evidence="4" id="KW-0964">Secreted</keyword>
<evidence type="ECO:0000313" key="13">
    <source>
        <dbReference type="EMBL" id="CAK7892790.1"/>
    </source>
</evidence>
<evidence type="ECO:0000256" key="9">
    <source>
        <dbReference type="ARBA" id="ARBA00023316"/>
    </source>
</evidence>
<feature type="compositionally biased region" description="Low complexity" evidence="11">
    <location>
        <begin position="50"/>
        <end position="89"/>
    </location>
</feature>
<comment type="subcellular location">
    <subcellularLocation>
        <location evidence="1">Secreted</location>
        <location evidence="1">Cell wall</location>
    </subcellularLocation>
</comment>
<dbReference type="InterPro" id="IPR005556">
    <property type="entry name" value="SUN"/>
</dbReference>
<feature type="signal peptide" evidence="12">
    <location>
        <begin position="1"/>
        <end position="17"/>
    </location>
</feature>
<dbReference type="PANTHER" id="PTHR31316">
    <property type="entry name" value="BETA-GLUCOSIDASE-LIKE PROTEIN NCA3, MITOCHONDRIAL-RELATED"/>
    <property type="match status" value="1"/>
</dbReference>
<comment type="similarity">
    <text evidence="2">Belongs to the SUN family.</text>
</comment>
<keyword evidence="5 12" id="KW-0732">Signal</keyword>